<dbReference type="PANTHER" id="PTHR34235">
    <property type="entry name" value="SLR1203 PROTEIN-RELATED"/>
    <property type="match status" value="1"/>
</dbReference>
<evidence type="ECO:0000313" key="1">
    <source>
        <dbReference type="EMBL" id="VVM04460.1"/>
    </source>
</evidence>
<dbReference type="OrthoDB" id="5769308at2"/>
<dbReference type="AlphaFoldDB" id="A0A5E6M7U9"/>
<dbReference type="Proteomes" id="UP000334923">
    <property type="component" value="Unassembled WGS sequence"/>
</dbReference>
<evidence type="ECO:0000313" key="2">
    <source>
        <dbReference type="Proteomes" id="UP000334923"/>
    </source>
</evidence>
<keyword evidence="2" id="KW-1185">Reference proteome</keyword>
<dbReference type="Gene3D" id="1.20.1220.20">
    <property type="entry name" value="Uncharcterised protein PF01724"/>
    <property type="match status" value="1"/>
</dbReference>
<reference evidence="1 2" key="1">
    <citation type="submission" date="2019-09" db="EMBL/GenBank/DDBJ databases">
        <authorList>
            <person name="Cremers G."/>
        </authorList>
    </citation>
    <scope>NUCLEOTIDE SEQUENCE [LARGE SCALE GENOMIC DNA]</scope>
    <source>
        <strain evidence="1">4A</strain>
    </source>
</reference>
<organism evidence="1 2">
    <name type="scientific">Methylacidimicrobium tartarophylax</name>
    <dbReference type="NCBI Taxonomy" id="1041768"/>
    <lineage>
        <taxon>Bacteria</taxon>
        <taxon>Pseudomonadati</taxon>
        <taxon>Verrucomicrobiota</taxon>
        <taxon>Methylacidimicrobium</taxon>
    </lineage>
</organism>
<accession>A0A5E6M7U9</accession>
<dbReference type="EMBL" id="CABFVA020000003">
    <property type="protein sequence ID" value="VVM04460.1"/>
    <property type="molecule type" value="Genomic_DNA"/>
</dbReference>
<evidence type="ECO:0008006" key="3">
    <source>
        <dbReference type="Google" id="ProtNLM"/>
    </source>
</evidence>
<dbReference type="Pfam" id="PF01724">
    <property type="entry name" value="DUF29"/>
    <property type="match status" value="1"/>
</dbReference>
<proteinExistence type="predicted"/>
<dbReference type="InterPro" id="IPR002636">
    <property type="entry name" value="DUF29"/>
</dbReference>
<sequence length="168" mass="20046">MKRQKLYDRDFYAWTVETARLLRERRFAELDIDDLIEEVETLGRSERSQLKSRLVTLMQHLLCIAYLTRDPEREGWGWKATVIEQRMRLVDLLEDNPSLEHQLEDTVAEAYSSASELLIVKSREMARPIAKEDLSQTCPWTVRELLTKDLYLSRSDIERRMEPPRFRM</sequence>
<gene>
    <name evidence="1" type="ORF">MAMT_00092</name>
</gene>
<protein>
    <recommendedName>
        <fullName evidence="3">DUF29 domain-containing protein</fullName>
    </recommendedName>
</protein>
<name>A0A5E6M7U9_9BACT</name>
<dbReference type="RefSeq" id="WP_142658983.1">
    <property type="nucleotide sequence ID" value="NZ_CABFVA020000003.1"/>
</dbReference>